<organism evidence="2 3">
    <name type="scientific">Flammeovirga pacifica</name>
    <dbReference type="NCBI Taxonomy" id="915059"/>
    <lineage>
        <taxon>Bacteria</taxon>
        <taxon>Pseudomonadati</taxon>
        <taxon>Bacteroidota</taxon>
        <taxon>Cytophagia</taxon>
        <taxon>Cytophagales</taxon>
        <taxon>Flammeovirgaceae</taxon>
        <taxon>Flammeovirga</taxon>
    </lineage>
</organism>
<gene>
    <name evidence="2" type="ORF">NH26_09440</name>
</gene>
<dbReference type="AlphaFoldDB" id="A0A1S1YZX1"/>
<feature type="transmembrane region" description="Helical" evidence="1">
    <location>
        <begin position="25"/>
        <end position="45"/>
    </location>
</feature>
<sequence length="449" mass="51104">MAHVDVDIKNIQEQFTFEGKLKKNVLLIGGIGVILFVLGTIFLIMGGGHDDHHAAVEHATEVASVHSGDAHGDAHASGEHHAEYHWWQRIIVDFWLSGVFFTGVALLGFFFFALQYVANSGWPVLIKRIMLNFRHFIPVGGVVLLITFLVGSHTIFHWTHDGIADPNSPHFDAIIAGKVDFLNTPFFLFRLVLFVTVWTLFGMALNKISKAEDADMSGTTKYFRKAQRISVAFLIFFGISESVTSWDWIMSIDTHWYSTLFGWYLLAGWLVTAVAFMSLFVIILQEMGYLKAVNENHLHDLGKFLFGFSIFWSYLWFSQFLLIYYANIPEETIYFIERLRSSTYAPLFFTILITNFIFPFFVLMTRDAKRKTMMMKIVAVVVIFGHFLEYAILIIPGTLKENGGFGLTELGSGMIFLSIFLYLYFTGLSKGGLVPQNHPMLEESVHHHT</sequence>
<dbReference type="PANTHER" id="PTHR43044">
    <property type="match status" value="1"/>
</dbReference>
<dbReference type="PANTHER" id="PTHR43044:SF1">
    <property type="entry name" value="QUINOL:CYTOCHROME C OXIDOREDUCTASE QUINONE-BINDING SUBUNIT 2"/>
    <property type="match status" value="1"/>
</dbReference>
<dbReference type="STRING" id="915059.NH26_09440"/>
<keyword evidence="1" id="KW-0812">Transmembrane</keyword>
<feature type="transmembrane region" description="Helical" evidence="1">
    <location>
        <begin position="377"/>
        <end position="399"/>
    </location>
</feature>
<keyword evidence="3" id="KW-1185">Reference proteome</keyword>
<keyword evidence="1" id="KW-1133">Transmembrane helix</keyword>
<evidence type="ECO:0000313" key="2">
    <source>
        <dbReference type="EMBL" id="OHX66566.1"/>
    </source>
</evidence>
<name>A0A1S1YZX1_FLAPC</name>
<feature type="transmembrane region" description="Helical" evidence="1">
    <location>
        <begin position="261"/>
        <end position="284"/>
    </location>
</feature>
<feature type="transmembrane region" description="Helical" evidence="1">
    <location>
        <begin position="345"/>
        <end position="365"/>
    </location>
</feature>
<feature type="transmembrane region" description="Helical" evidence="1">
    <location>
        <begin position="94"/>
        <end position="114"/>
    </location>
</feature>
<protein>
    <submittedName>
        <fullName evidence="2">Quinol:cytochrome C oxidoreductase</fullName>
    </submittedName>
</protein>
<evidence type="ECO:0000313" key="3">
    <source>
        <dbReference type="Proteomes" id="UP000179797"/>
    </source>
</evidence>
<reference evidence="2 3" key="1">
    <citation type="journal article" date="2012" name="Int. J. Syst. Evol. Microbiol.">
        <title>Flammeovirga pacifica sp. nov., isolated from deep-sea sediment.</title>
        <authorList>
            <person name="Xu H."/>
            <person name="Fu Y."/>
            <person name="Yang N."/>
            <person name="Ding Z."/>
            <person name="Lai Q."/>
            <person name="Zeng R."/>
        </authorList>
    </citation>
    <scope>NUCLEOTIDE SEQUENCE [LARGE SCALE GENOMIC DNA]</scope>
    <source>
        <strain evidence="3">DSM 24597 / LMG 26175 / WPAGA1</strain>
    </source>
</reference>
<comment type="caution">
    <text evidence="2">The sequence shown here is derived from an EMBL/GenBank/DDBJ whole genome shotgun (WGS) entry which is preliminary data.</text>
</comment>
<keyword evidence="1" id="KW-0472">Membrane</keyword>
<feature type="transmembrane region" description="Helical" evidence="1">
    <location>
        <begin position="405"/>
        <end position="425"/>
    </location>
</feature>
<dbReference type="Proteomes" id="UP000179797">
    <property type="component" value="Unassembled WGS sequence"/>
</dbReference>
<feature type="transmembrane region" description="Helical" evidence="1">
    <location>
        <begin position="229"/>
        <end position="249"/>
    </location>
</feature>
<feature type="transmembrane region" description="Helical" evidence="1">
    <location>
        <begin position="187"/>
        <end position="208"/>
    </location>
</feature>
<proteinExistence type="predicted"/>
<feature type="transmembrane region" description="Helical" evidence="1">
    <location>
        <begin position="135"/>
        <end position="156"/>
    </location>
</feature>
<dbReference type="EMBL" id="JRYR02000001">
    <property type="protein sequence ID" value="OHX66566.1"/>
    <property type="molecule type" value="Genomic_DNA"/>
</dbReference>
<accession>A0A1S1YZX1</accession>
<dbReference type="RefSeq" id="WP_044221377.1">
    <property type="nucleotide sequence ID" value="NZ_JRYR02000001.1"/>
</dbReference>
<evidence type="ECO:0000256" key="1">
    <source>
        <dbReference type="SAM" id="Phobius"/>
    </source>
</evidence>
<feature type="transmembrane region" description="Helical" evidence="1">
    <location>
        <begin position="304"/>
        <end position="325"/>
    </location>
</feature>